<dbReference type="EMBL" id="JADBEF010000001">
    <property type="protein sequence ID" value="MBE1565021.1"/>
    <property type="molecule type" value="Genomic_DNA"/>
</dbReference>
<proteinExistence type="predicted"/>
<name>A0ABR9KSK7_9ACTN</name>
<protein>
    <submittedName>
        <fullName evidence="1">Uncharacterized protein</fullName>
    </submittedName>
</protein>
<sequence>MRKRYVLGGVAVVALVVAAVFLAGPAAQPRGGTGGMPLTLKLPRVPWEGGPAYYEKFAAAKARGWADPAFFPIGVWYESVLTDQDVLTDKEAGLNLYVELTDDSSPRLIDKHGMSAITSKPLPGAGTETVGWLIADEADMFPRPGNAQWDGRLGGAGDPCIPPKGEGCGFTAMKTLKDKLPEGDGRMYYANYGKGVGLWWSDKDNSQFVNGYTDIVSTDMYWYTDAGICVEAKTILKFPDNECPRAADYGWLMDKQRALDAMDGKLQPVYNFVEVGWPFSDQNGTGVRTIKPDELKGAVMSSIIHEARGILYFNHSFGGPCTSQHALREPCYKDVRAAATEVNKQIGQLAPVLNTQSYVFDFGKGLETMLKGHDGSFYVFAMIERGDQPGERSLTLPPELAASGEVEVLFENRTIPVDNGRFTDTFQAEHSYHIYKITP</sequence>
<reference evidence="1 2" key="1">
    <citation type="submission" date="2020-10" db="EMBL/GenBank/DDBJ databases">
        <title>Sequencing the genomes of 1000 actinobacteria strains.</title>
        <authorList>
            <person name="Klenk H.-P."/>
        </authorList>
    </citation>
    <scope>NUCLEOTIDE SEQUENCE [LARGE SCALE GENOMIC DNA]</scope>
    <source>
        <strain evidence="1 2">DSM 43748</strain>
    </source>
</reference>
<evidence type="ECO:0000313" key="2">
    <source>
        <dbReference type="Proteomes" id="UP000661607"/>
    </source>
</evidence>
<gene>
    <name evidence="1" type="ORF">H4W81_007800</name>
</gene>
<comment type="caution">
    <text evidence="1">The sequence shown here is derived from an EMBL/GenBank/DDBJ whole genome shotgun (WGS) entry which is preliminary data.</text>
</comment>
<organism evidence="1 2">
    <name type="scientific">Nonomuraea africana</name>
    <dbReference type="NCBI Taxonomy" id="46171"/>
    <lineage>
        <taxon>Bacteria</taxon>
        <taxon>Bacillati</taxon>
        <taxon>Actinomycetota</taxon>
        <taxon>Actinomycetes</taxon>
        <taxon>Streptosporangiales</taxon>
        <taxon>Streptosporangiaceae</taxon>
        <taxon>Nonomuraea</taxon>
    </lineage>
</organism>
<evidence type="ECO:0000313" key="1">
    <source>
        <dbReference type="EMBL" id="MBE1565021.1"/>
    </source>
</evidence>
<accession>A0ABR9KSK7</accession>
<keyword evidence="2" id="KW-1185">Reference proteome</keyword>
<dbReference type="RefSeq" id="WP_192779305.1">
    <property type="nucleotide sequence ID" value="NZ_JADBEF010000001.1"/>
</dbReference>
<dbReference type="Proteomes" id="UP000661607">
    <property type="component" value="Unassembled WGS sequence"/>
</dbReference>